<dbReference type="EMBL" id="FPCA01000001">
    <property type="protein sequence ID" value="SFU44657.1"/>
    <property type="molecule type" value="Genomic_DNA"/>
</dbReference>
<accession>A0A1I7G8A4</accession>
<evidence type="ECO:0000313" key="2">
    <source>
        <dbReference type="EMBL" id="SFU44657.1"/>
    </source>
</evidence>
<dbReference type="AlphaFoldDB" id="A0A1I7G8A4"/>
<proteinExistence type="predicted"/>
<feature type="chain" id="PRO_5010374838" description="DKNYY family protein" evidence="1">
    <location>
        <begin position="18"/>
        <end position="251"/>
    </location>
</feature>
<sequence length="251" mass="29310">MKKALFLLVMVTALVTACEQSFVKPDPEAMGYAYYPLEVGSYRIYNVTDIRFKSDIGDTTRFQMRERIDTSFTDQTNALVYKVVRSIRPNEKSNWVDDSVYVVTRPNSMLLETKNNTPRVKLVFPVDEGTQWLGDAYNSNILSSYNRDQDRRSDYYRSKEPYTYKNVGEPYTLNGTTYQNSLTVIQGEPIETWVGLDDRKEVYVKDIGMVYRLYTRIVYCNETESINCEYAMGYKLFGHERHEELISYGKE</sequence>
<evidence type="ECO:0008006" key="4">
    <source>
        <dbReference type="Google" id="ProtNLM"/>
    </source>
</evidence>
<evidence type="ECO:0000256" key="1">
    <source>
        <dbReference type="SAM" id="SignalP"/>
    </source>
</evidence>
<evidence type="ECO:0000313" key="3">
    <source>
        <dbReference type="Proteomes" id="UP000182491"/>
    </source>
</evidence>
<dbReference type="Proteomes" id="UP000182491">
    <property type="component" value="Unassembled WGS sequence"/>
</dbReference>
<gene>
    <name evidence="2" type="ORF">SAMN04487941_0808</name>
</gene>
<dbReference type="STRING" id="388950.GCA_001611675_03943"/>
<reference evidence="3" key="1">
    <citation type="submission" date="2016-10" db="EMBL/GenBank/DDBJ databases">
        <authorList>
            <person name="Varghese N."/>
        </authorList>
    </citation>
    <scope>NUCLEOTIDE SEQUENCE [LARGE SCALE GENOMIC DNA]</scope>
    <source>
        <strain evidence="3">DSM 18820</strain>
    </source>
</reference>
<dbReference type="OrthoDB" id="1467525at2"/>
<dbReference type="PROSITE" id="PS51257">
    <property type="entry name" value="PROKAR_LIPOPROTEIN"/>
    <property type="match status" value="1"/>
</dbReference>
<name>A0A1I7G8A4_9BACT</name>
<feature type="signal peptide" evidence="1">
    <location>
        <begin position="1"/>
        <end position="17"/>
    </location>
</feature>
<keyword evidence="3" id="KW-1185">Reference proteome</keyword>
<keyword evidence="1" id="KW-0732">Signal</keyword>
<protein>
    <recommendedName>
        <fullName evidence="4">DKNYY family protein</fullName>
    </recommendedName>
</protein>
<dbReference type="RefSeq" id="WP_068839757.1">
    <property type="nucleotide sequence ID" value="NZ_BMXC01000001.1"/>
</dbReference>
<organism evidence="2 3">
    <name type="scientific">Pontibacter akesuensis</name>
    <dbReference type="NCBI Taxonomy" id="388950"/>
    <lineage>
        <taxon>Bacteria</taxon>
        <taxon>Pseudomonadati</taxon>
        <taxon>Bacteroidota</taxon>
        <taxon>Cytophagia</taxon>
        <taxon>Cytophagales</taxon>
        <taxon>Hymenobacteraceae</taxon>
        <taxon>Pontibacter</taxon>
    </lineage>
</organism>